<dbReference type="Pfam" id="PF01614">
    <property type="entry name" value="IclR_C"/>
    <property type="match status" value="1"/>
</dbReference>
<reference evidence="6" key="1">
    <citation type="submission" date="2022-08" db="EMBL/GenBank/DDBJ databases">
        <authorList>
            <person name="Kim S.-J."/>
        </authorList>
    </citation>
    <scope>NUCLEOTIDE SEQUENCE</scope>
    <source>
        <strain evidence="6">KJ</strain>
    </source>
</reference>
<feature type="domain" description="HTH iclR-type" evidence="4">
    <location>
        <begin position="43"/>
        <end position="105"/>
    </location>
</feature>
<dbReference type="GO" id="GO:0003677">
    <property type="term" value="F:DNA binding"/>
    <property type="evidence" value="ECO:0007669"/>
    <property type="project" value="UniProtKB-KW"/>
</dbReference>
<evidence type="ECO:0000256" key="3">
    <source>
        <dbReference type="ARBA" id="ARBA00023163"/>
    </source>
</evidence>
<name>A0AAP5UTH3_9BURK</name>
<dbReference type="AlphaFoldDB" id="A0AAP5UTH3"/>
<accession>A0AAP5UTH3</accession>
<dbReference type="GO" id="GO:0003700">
    <property type="term" value="F:DNA-binding transcription factor activity"/>
    <property type="evidence" value="ECO:0007669"/>
    <property type="project" value="TreeGrafter"/>
</dbReference>
<evidence type="ECO:0000259" key="5">
    <source>
        <dbReference type="PROSITE" id="PS51078"/>
    </source>
</evidence>
<gene>
    <name evidence="6" type="ORF">ParKJ_13160</name>
</gene>
<dbReference type="InterPro" id="IPR036390">
    <property type="entry name" value="WH_DNA-bd_sf"/>
</dbReference>
<dbReference type="InterPro" id="IPR014757">
    <property type="entry name" value="Tscrpt_reg_IclR_C"/>
</dbReference>
<dbReference type="SMART" id="SM00346">
    <property type="entry name" value="HTH_ICLR"/>
    <property type="match status" value="1"/>
</dbReference>
<dbReference type="InterPro" id="IPR050707">
    <property type="entry name" value="HTH_MetabolicPath_Reg"/>
</dbReference>
<dbReference type="Gene3D" id="3.30.450.40">
    <property type="match status" value="1"/>
</dbReference>
<dbReference type="Pfam" id="PF09339">
    <property type="entry name" value="HTH_IclR"/>
    <property type="match status" value="1"/>
</dbReference>
<feature type="domain" description="IclR-ED" evidence="5">
    <location>
        <begin position="106"/>
        <end position="292"/>
    </location>
</feature>
<sequence>MLSPNSRYVETFVSGDEQVLLFALQRRTVPHRNSISYCENRQKVSLKNGLKILDLLASQGEGVGLVAIADALSLPRSTCHRLLAELVESGYVRQLVDHSRYILTMRMTSNGLEFLSLTGIADIAQPIIERVAAQTGELARLSLVDGEAIIWVGKADGHRIGFRYDPDMGQAARLSCTSTGHAWLMTMTDEQAIALVLKQGFGPPNEFGPNAPTTLKALLGFLHAARVRGYAMIDEVFAPRMSAVAVPVVSGSRCVGVISLAGPRVRLTAEKMHEYSVLLREAANELAQLSNMAGFPSRPPLGKG</sequence>
<dbReference type="PROSITE" id="PS51078">
    <property type="entry name" value="ICLR_ED"/>
    <property type="match status" value="1"/>
</dbReference>
<dbReference type="PROSITE" id="PS51077">
    <property type="entry name" value="HTH_ICLR"/>
    <property type="match status" value="1"/>
</dbReference>
<dbReference type="GO" id="GO:0045892">
    <property type="term" value="P:negative regulation of DNA-templated transcription"/>
    <property type="evidence" value="ECO:0007669"/>
    <property type="project" value="TreeGrafter"/>
</dbReference>
<evidence type="ECO:0000313" key="6">
    <source>
        <dbReference type="EMBL" id="MDT8838365.1"/>
    </source>
</evidence>
<dbReference type="CDD" id="cd00090">
    <property type="entry name" value="HTH_ARSR"/>
    <property type="match status" value="1"/>
</dbReference>
<dbReference type="InterPro" id="IPR011991">
    <property type="entry name" value="ArsR-like_HTH"/>
</dbReference>
<protein>
    <submittedName>
        <fullName evidence="6">IclR family transcriptional regulator</fullName>
    </submittedName>
</protein>
<evidence type="ECO:0000256" key="1">
    <source>
        <dbReference type="ARBA" id="ARBA00023015"/>
    </source>
</evidence>
<dbReference type="SUPFAM" id="SSF55781">
    <property type="entry name" value="GAF domain-like"/>
    <property type="match status" value="1"/>
</dbReference>
<dbReference type="Gene3D" id="1.10.10.10">
    <property type="entry name" value="Winged helix-like DNA-binding domain superfamily/Winged helix DNA-binding domain"/>
    <property type="match status" value="1"/>
</dbReference>
<keyword evidence="3" id="KW-0804">Transcription</keyword>
<dbReference type="InterPro" id="IPR029016">
    <property type="entry name" value="GAF-like_dom_sf"/>
</dbReference>
<organism evidence="6 7">
    <name type="scientific">Paraburkholderia fungorum</name>
    <dbReference type="NCBI Taxonomy" id="134537"/>
    <lineage>
        <taxon>Bacteria</taxon>
        <taxon>Pseudomonadati</taxon>
        <taxon>Pseudomonadota</taxon>
        <taxon>Betaproteobacteria</taxon>
        <taxon>Burkholderiales</taxon>
        <taxon>Burkholderiaceae</taxon>
        <taxon>Paraburkholderia</taxon>
    </lineage>
</organism>
<proteinExistence type="predicted"/>
<comment type="caution">
    <text evidence="6">The sequence shown here is derived from an EMBL/GenBank/DDBJ whole genome shotgun (WGS) entry which is preliminary data.</text>
</comment>
<keyword evidence="1" id="KW-0805">Transcription regulation</keyword>
<evidence type="ECO:0000256" key="2">
    <source>
        <dbReference type="ARBA" id="ARBA00023125"/>
    </source>
</evidence>
<dbReference type="InterPro" id="IPR036388">
    <property type="entry name" value="WH-like_DNA-bd_sf"/>
</dbReference>
<dbReference type="InterPro" id="IPR005471">
    <property type="entry name" value="Tscrpt_reg_IclR_N"/>
</dbReference>
<evidence type="ECO:0000259" key="4">
    <source>
        <dbReference type="PROSITE" id="PS51077"/>
    </source>
</evidence>
<dbReference type="PANTHER" id="PTHR30136">
    <property type="entry name" value="HELIX-TURN-HELIX TRANSCRIPTIONAL REGULATOR, ICLR FAMILY"/>
    <property type="match status" value="1"/>
</dbReference>
<dbReference type="Proteomes" id="UP001246473">
    <property type="component" value="Unassembled WGS sequence"/>
</dbReference>
<dbReference type="PANTHER" id="PTHR30136:SF35">
    <property type="entry name" value="HTH-TYPE TRANSCRIPTIONAL REGULATOR RV1719"/>
    <property type="match status" value="1"/>
</dbReference>
<dbReference type="SUPFAM" id="SSF46785">
    <property type="entry name" value="Winged helix' DNA-binding domain"/>
    <property type="match status" value="1"/>
</dbReference>
<dbReference type="EMBL" id="JANSLM010000004">
    <property type="protein sequence ID" value="MDT8838365.1"/>
    <property type="molecule type" value="Genomic_DNA"/>
</dbReference>
<keyword evidence="2" id="KW-0238">DNA-binding</keyword>
<evidence type="ECO:0000313" key="7">
    <source>
        <dbReference type="Proteomes" id="UP001246473"/>
    </source>
</evidence>